<name>A0AAU0UQ24_9FIRM</name>
<dbReference type="Proteomes" id="UP001329915">
    <property type="component" value="Chromosome"/>
</dbReference>
<protein>
    <submittedName>
        <fullName evidence="2">DUF881 domain-containing protein</fullName>
    </submittedName>
</protein>
<evidence type="ECO:0000313" key="2">
    <source>
        <dbReference type="EMBL" id="WRO21283.1"/>
    </source>
</evidence>
<dbReference type="PANTHER" id="PTHR37313">
    <property type="entry name" value="UPF0749 PROTEIN RV1825"/>
    <property type="match status" value="1"/>
</dbReference>
<dbReference type="InterPro" id="IPR010273">
    <property type="entry name" value="DUF881"/>
</dbReference>
<evidence type="ECO:0000256" key="1">
    <source>
        <dbReference type="ARBA" id="ARBA00009108"/>
    </source>
</evidence>
<dbReference type="RefSeq" id="WP_366924134.1">
    <property type="nucleotide sequence ID" value="NZ_CP121694.1"/>
</dbReference>
<dbReference type="EMBL" id="CP121694">
    <property type="protein sequence ID" value="WRO21283.1"/>
    <property type="molecule type" value="Genomic_DNA"/>
</dbReference>
<keyword evidence="3" id="KW-1185">Reference proteome</keyword>
<reference evidence="2 3" key="1">
    <citation type="submission" date="2023-04" db="EMBL/GenBank/DDBJ databases">
        <authorList>
            <person name="Hsu D."/>
        </authorList>
    </citation>
    <scope>NUCLEOTIDE SEQUENCE [LARGE SCALE GENOMIC DNA]</scope>
    <source>
        <strain evidence="2 3">MK1</strain>
    </source>
</reference>
<sequence length="346" mass="38326">MRRDAVSNKALWVALVLMLVVMVFNSAMLARTAGYIQFPGELTRLDMARHGAEMLVQYNEQQAAEAGVITNSAVRDVLAQFKFEVDRATTPDEIVKLETKYSREIQDVVQREQDNKRRETVLSLLNQDTGLSSYDGQATITVYTGDNNEVIVDDPTSRLKQGTIDQIKSHPLLQGTWPMMEFEITSGKTALVTARSLLDRLKMRADEVNSLRNKLQELNVKTGFAEMSGTGIIIELYDSQEGISSVDIVHDRDVRDVVNELFTAGASGVSVGNQRLTTTSSIRCAGPIILVNQQPIAVNPIVIKAVGDPKILASSLDLIRRELEEFGIQFIITPSNEVLLPSYKAK</sequence>
<comment type="similarity">
    <text evidence="1">Belongs to the UPF0749 family.</text>
</comment>
<dbReference type="PANTHER" id="PTHR37313:SF2">
    <property type="entry name" value="UPF0749 PROTEIN YLXX"/>
    <property type="match status" value="1"/>
</dbReference>
<gene>
    <name evidence="2" type="ORF">MFMK1_001086</name>
</gene>
<dbReference type="KEGG" id="dbc:MFMK1_001086"/>
<dbReference type="Gene3D" id="3.30.70.1880">
    <property type="entry name" value="Protein of unknown function DUF881"/>
    <property type="match status" value="1"/>
</dbReference>
<dbReference type="Pfam" id="PF05949">
    <property type="entry name" value="DUF881"/>
    <property type="match status" value="1"/>
</dbReference>
<organism evidence="2 3">
    <name type="scientific">Metallumcola ferriviriculae</name>
    <dbReference type="NCBI Taxonomy" id="3039180"/>
    <lineage>
        <taxon>Bacteria</taxon>
        <taxon>Bacillati</taxon>
        <taxon>Bacillota</taxon>
        <taxon>Clostridia</taxon>
        <taxon>Neomoorellales</taxon>
        <taxon>Desulfitibacteraceae</taxon>
        <taxon>Metallumcola</taxon>
    </lineage>
</organism>
<accession>A0AAU0UQ24</accession>
<proteinExistence type="inferred from homology"/>
<evidence type="ECO:0000313" key="3">
    <source>
        <dbReference type="Proteomes" id="UP001329915"/>
    </source>
</evidence>
<dbReference type="AlphaFoldDB" id="A0AAU0UQ24"/>